<protein>
    <submittedName>
        <fullName evidence="1">Uncharacterized protein</fullName>
    </submittedName>
</protein>
<name>A0A7S4CCN9_9EUGL</name>
<accession>A0A7S4CCN9</accession>
<organism evidence="1">
    <name type="scientific">Eutreptiella gymnastica</name>
    <dbReference type="NCBI Taxonomy" id="73025"/>
    <lineage>
        <taxon>Eukaryota</taxon>
        <taxon>Discoba</taxon>
        <taxon>Euglenozoa</taxon>
        <taxon>Euglenida</taxon>
        <taxon>Spirocuta</taxon>
        <taxon>Euglenophyceae</taxon>
        <taxon>Eutreptiales</taxon>
        <taxon>Eutreptiaceae</taxon>
        <taxon>Eutreptiella</taxon>
    </lineage>
</organism>
<dbReference type="EMBL" id="HBJA01013389">
    <property type="protein sequence ID" value="CAE0793114.1"/>
    <property type="molecule type" value="Transcribed_RNA"/>
</dbReference>
<evidence type="ECO:0000313" key="1">
    <source>
        <dbReference type="EMBL" id="CAE0793114.1"/>
    </source>
</evidence>
<dbReference type="AlphaFoldDB" id="A0A7S4CCN9"/>
<reference evidence="1" key="1">
    <citation type="submission" date="2021-01" db="EMBL/GenBank/DDBJ databases">
        <authorList>
            <person name="Corre E."/>
            <person name="Pelletier E."/>
            <person name="Niang G."/>
            <person name="Scheremetjew M."/>
            <person name="Finn R."/>
            <person name="Kale V."/>
            <person name="Holt S."/>
            <person name="Cochrane G."/>
            <person name="Meng A."/>
            <person name="Brown T."/>
            <person name="Cohen L."/>
        </authorList>
    </citation>
    <scope>NUCLEOTIDE SEQUENCE</scope>
    <source>
        <strain evidence="1">CCMP1594</strain>
    </source>
</reference>
<proteinExistence type="predicted"/>
<gene>
    <name evidence="1" type="ORF">EGYM00163_LOCUS4231</name>
</gene>
<sequence>MEHPEPPNHGRLSGHIGHRACEPRAGPCEYEASPALGPPGTGNDDCVCTLQSTGQGILFALFSPEESMYTSLDGRCRPCLDMCRTYPDLAQEALQALSLFAERLTGLGLDTTLNCTQRGSFSALQKW</sequence>